<feature type="transmembrane region" description="Helical" evidence="6">
    <location>
        <begin position="6"/>
        <end position="22"/>
    </location>
</feature>
<dbReference type="GO" id="GO:0005886">
    <property type="term" value="C:plasma membrane"/>
    <property type="evidence" value="ECO:0007669"/>
    <property type="project" value="UniProtKB-SubCell"/>
</dbReference>
<dbReference type="OrthoDB" id="9800226at2"/>
<dbReference type="AlphaFoldDB" id="A0A6H2NV61"/>
<name>A0A6H2NV61_WOLPI</name>
<dbReference type="EMBL" id="NWVK02000003">
    <property type="protein sequence ID" value="TVS92677.1"/>
    <property type="molecule type" value="Genomic_DNA"/>
</dbReference>
<reference evidence="7" key="1">
    <citation type="submission" date="2019-07" db="EMBL/GenBank/DDBJ databases">
        <title>Genome assemblies of Wolbachia strains wAlbA and wAlbB in wild caught Aedes albopictus specimens.</title>
        <authorList>
            <person name="Kulkarni A."/>
            <person name="Yu W."/>
            <person name="Xue R.-D."/>
            <person name="Ma Y."/>
            <person name="Xu J."/>
        </authorList>
    </citation>
    <scope>NUCLEOTIDE SEQUENCE</scope>
    <source>
        <strain evidence="7">FL2016</strain>
    </source>
</reference>
<evidence type="ECO:0000256" key="6">
    <source>
        <dbReference type="SAM" id="Phobius"/>
    </source>
</evidence>
<dbReference type="GO" id="GO:0015075">
    <property type="term" value="F:monoatomic ion transmembrane transporter activity"/>
    <property type="evidence" value="ECO:0007669"/>
    <property type="project" value="InterPro"/>
</dbReference>
<evidence type="ECO:0000313" key="7">
    <source>
        <dbReference type="EMBL" id="TVS92677.1"/>
    </source>
</evidence>
<sequence length="81" mass="9128">MLHIAIYTLLFCMSVMLCRIVSKSSDVYNKVLAFNNFSTQVVVLITAISIILNNFFLIDIALLYAGVSFISTIALMRLMLF</sequence>
<evidence type="ECO:0000256" key="2">
    <source>
        <dbReference type="ARBA" id="ARBA00022475"/>
    </source>
</evidence>
<accession>A0A6H2NV61</accession>
<dbReference type="Proteomes" id="UP000217566">
    <property type="component" value="Unassembled WGS sequence"/>
</dbReference>
<comment type="subcellular location">
    <subcellularLocation>
        <location evidence="1">Cell membrane</location>
        <topology evidence="1">Multi-pass membrane protein</topology>
    </subcellularLocation>
</comment>
<feature type="transmembrane region" description="Helical" evidence="6">
    <location>
        <begin position="34"/>
        <end position="56"/>
    </location>
</feature>
<gene>
    <name evidence="7" type="ORF">COM43_000160</name>
</gene>
<organism evidence="7">
    <name type="scientific">Wolbachia pipientis</name>
    <dbReference type="NCBI Taxonomy" id="955"/>
    <lineage>
        <taxon>Bacteria</taxon>
        <taxon>Pseudomonadati</taxon>
        <taxon>Pseudomonadota</taxon>
        <taxon>Alphaproteobacteria</taxon>
        <taxon>Rickettsiales</taxon>
        <taxon>Anaplasmataceae</taxon>
        <taxon>Wolbachieae</taxon>
        <taxon>Wolbachia</taxon>
    </lineage>
</organism>
<comment type="caution">
    <text evidence="7">The sequence shown here is derived from an EMBL/GenBank/DDBJ whole genome shotgun (WGS) entry which is preliminary data.</text>
</comment>
<keyword evidence="2" id="KW-1003">Cell membrane</keyword>
<dbReference type="Pfam" id="PF04066">
    <property type="entry name" value="MrpF_PhaF"/>
    <property type="match status" value="1"/>
</dbReference>
<feature type="transmembrane region" description="Helical" evidence="6">
    <location>
        <begin position="62"/>
        <end position="80"/>
    </location>
</feature>
<dbReference type="InterPro" id="IPR007208">
    <property type="entry name" value="MrpF/PhaF-like"/>
</dbReference>
<evidence type="ECO:0000256" key="5">
    <source>
        <dbReference type="ARBA" id="ARBA00023136"/>
    </source>
</evidence>
<evidence type="ECO:0000256" key="1">
    <source>
        <dbReference type="ARBA" id="ARBA00004651"/>
    </source>
</evidence>
<keyword evidence="5 6" id="KW-0472">Membrane</keyword>
<keyword evidence="3 6" id="KW-0812">Transmembrane</keyword>
<evidence type="ECO:0000256" key="3">
    <source>
        <dbReference type="ARBA" id="ARBA00022692"/>
    </source>
</evidence>
<protein>
    <submittedName>
        <fullName evidence="7">Multiple resistance and pH regulation protein F (MrpF / PhaF) superfamily</fullName>
    </submittedName>
</protein>
<evidence type="ECO:0000256" key="4">
    <source>
        <dbReference type="ARBA" id="ARBA00022989"/>
    </source>
</evidence>
<proteinExistence type="predicted"/>
<keyword evidence="4 6" id="KW-1133">Transmembrane helix</keyword>